<sequence>VFFRGQPGRARGSRYYAANGRGKGRAAM</sequence>
<dbReference type="EMBL" id="UINC01225448">
    <property type="protein sequence ID" value="SVE55525.1"/>
    <property type="molecule type" value="Genomic_DNA"/>
</dbReference>
<accession>A0A383EGV0</accession>
<evidence type="ECO:0000313" key="1">
    <source>
        <dbReference type="EMBL" id="SVE55525.1"/>
    </source>
</evidence>
<feature type="non-terminal residue" evidence="1">
    <location>
        <position position="28"/>
    </location>
</feature>
<gene>
    <name evidence="1" type="ORF">METZ01_LOCUS508379</name>
</gene>
<name>A0A383EGV0_9ZZZZ</name>
<protein>
    <submittedName>
        <fullName evidence="1">Uncharacterized protein</fullName>
    </submittedName>
</protein>
<proteinExistence type="predicted"/>
<reference evidence="1" key="1">
    <citation type="submission" date="2018-05" db="EMBL/GenBank/DDBJ databases">
        <authorList>
            <person name="Lanie J.A."/>
            <person name="Ng W.-L."/>
            <person name="Kazmierczak K.M."/>
            <person name="Andrzejewski T.M."/>
            <person name="Davidsen T.M."/>
            <person name="Wayne K.J."/>
            <person name="Tettelin H."/>
            <person name="Glass J.I."/>
            <person name="Rusch D."/>
            <person name="Podicherti R."/>
            <person name="Tsui H.-C.T."/>
            <person name="Winkler M.E."/>
        </authorList>
    </citation>
    <scope>NUCLEOTIDE SEQUENCE</scope>
</reference>
<dbReference type="AlphaFoldDB" id="A0A383EGV0"/>
<organism evidence="1">
    <name type="scientific">marine metagenome</name>
    <dbReference type="NCBI Taxonomy" id="408172"/>
    <lineage>
        <taxon>unclassified sequences</taxon>
        <taxon>metagenomes</taxon>
        <taxon>ecological metagenomes</taxon>
    </lineage>
</organism>
<feature type="non-terminal residue" evidence="1">
    <location>
        <position position="1"/>
    </location>
</feature>